<dbReference type="PRINTS" id="PR00081">
    <property type="entry name" value="GDHRDH"/>
</dbReference>
<sequence length="304" mass="34335">MINKVAIVTGANKGIGLGIVKELCKRGVSHVYLTARDEKRGVEAVNNLKLEGYNPLFHQLDITNEESVIRFAGFIKTELRGIDILFNNAAVAGDNVTGATYEDANRVISVNFDSILTIEKYIFPLLNNNARVINVSSDLGHLSKLKNKYWISTLSKDDLTLDNVKKFTDWFLDAVRNNTLKEEDFSLPYFLSYVVSKIALSAYTRIQQKKIGRGISINSLHPGFVKTSMTKETGMLTIEQASDAPVYLALDADQSIKGKYIWFDKTEKEWTNISLDLNYVDPSLFKKLLDRRAIETPLKVYHEE</sequence>
<dbReference type="EMBL" id="CAJOBZ010000079">
    <property type="protein sequence ID" value="CAF4956245.1"/>
    <property type="molecule type" value="Genomic_DNA"/>
</dbReference>
<evidence type="ECO:0000256" key="3">
    <source>
        <dbReference type="ARBA" id="ARBA00023002"/>
    </source>
</evidence>
<evidence type="ECO:0000256" key="2">
    <source>
        <dbReference type="ARBA" id="ARBA00022857"/>
    </source>
</evidence>
<dbReference type="OrthoDB" id="7289984at2759"/>
<name>A0A821Y1V5_9NEOP</name>
<accession>A0A821Y1V5</accession>
<dbReference type="Proteomes" id="UP000663880">
    <property type="component" value="Unassembled WGS sequence"/>
</dbReference>
<dbReference type="InterPro" id="IPR002347">
    <property type="entry name" value="SDR_fam"/>
</dbReference>
<dbReference type="AlphaFoldDB" id="A0A821Y1V5"/>
<evidence type="ECO:0000256" key="1">
    <source>
        <dbReference type="ARBA" id="ARBA00006484"/>
    </source>
</evidence>
<dbReference type="GO" id="GO:0004090">
    <property type="term" value="F:carbonyl reductase (NADPH) activity"/>
    <property type="evidence" value="ECO:0007669"/>
    <property type="project" value="TreeGrafter"/>
</dbReference>
<organism evidence="4 5">
    <name type="scientific">Pieris macdunnoughi</name>
    <dbReference type="NCBI Taxonomy" id="345717"/>
    <lineage>
        <taxon>Eukaryota</taxon>
        <taxon>Metazoa</taxon>
        <taxon>Ecdysozoa</taxon>
        <taxon>Arthropoda</taxon>
        <taxon>Hexapoda</taxon>
        <taxon>Insecta</taxon>
        <taxon>Pterygota</taxon>
        <taxon>Neoptera</taxon>
        <taxon>Endopterygota</taxon>
        <taxon>Lepidoptera</taxon>
        <taxon>Glossata</taxon>
        <taxon>Ditrysia</taxon>
        <taxon>Papilionoidea</taxon>
        <taxon>Pieridae</taxon>
        <taxon>Pierinae</taxon>
        <taxon>Pieris</taxon>
    </lineage>
</organism>
<dbReference type="PANTHER" id="PTHR43963:SF4">
    <property type="entry name" value="CARBONYL REDUCTASE (NADPH)"/>
    <property type="match status" value="1"/>
</dbReference>
<dbReference type="Gene3D" id="3.40.50.720">
    <property type="entry name" value="NAD(P)-binding Rossmann-like Domain"/>
    <property type="match status" value="1"/>
</dbReference>
<keyword evidence="5" id="KW-1185">Reference proteome</keyword>
<comment type="similarity">
    <text evidence="1">Belongs to the short-chain dehydrogenases/reductases (SDR) family.</text>
</comment>
<dbReference type="Pfam" id="PF00106">
    <property type="entry name" value="adh_short"/>
    <property type="match status" value="1"/>
</dbReference>
<evidence type="ECO:0000313" key="5">
    <source>
        <dbReference type="Proteomes" id="UP000663880"/>
    </source>
</evidence>
<dbReference type="SUPFAM" id="SSF51735">
    <property type="entry name" value="NAD(P)-binding Rossmann-fold domains"/>
    <property type="match status" value="1"/>
</dbReference>
<comment type="caution">
    <text evidence="4">The sequence shown here is derived from an EMBL/GenBank/DDBJ whole genome shotgun (WGS) entry which is preliminary data.</text>
</comment>
<gene>
    <name evidence="4" type="ORF">PMACD_LOCUS16233</name>
</gene>
<dbReference type="PANTHER" id="PTHR43963">
    <property type="entry name" value="CARBONYL REDUCTASE 1-RELATED"/>
    <property type="match status" value="1"/>
</dbReference>
<protein>
    <recommendedName>
        <fullName evidence="6">Carbonyl reductase</fullName>
    </recommendedName>
</protein>
<evidence type="ECO:0008006" key="6">
    <source>
        <dbReference type="Google" id="ProtNLM"/>
    </source>
</evidence>
<evidence type="ECO:0000313" key="4">
    <source>
        <dbReference type="EMBL" id="CAF4956245.1"/>
    </source>
</evidence>
<keyword evidence="2" id="KW-0521">NADP</keyword>
<dbReference type="PROSITE" id="PS00061">
    <property type="entry name" value="ADH_SHORT"/>
    <property type="match status" value="1"/>
</dbReference>
<dbReference type="InterPro" id="IPR020904">
    <property type="entry name" value="Sc_DH/Rdtase_CS"/>
</dbReference>
<reference evidence="4" key="1">
    <citation type="submission" date="2021-02" db="EMBL/GenBank/DDBJ databases">
        <authorList>
            <person name="Steward A R."/>
        </authorList>
    </citation>
    <scope>NUCLEOTIDE SEQUENCE</scope>
</reference>
<dbReference type="InterPro" id="IPR036291">
    <property type="entry name" value="NAD(P)-bd_dom_sf"/>
</dbReference>
<keyword evidence="3" id="KW-0560">Oxidoreductase</keyword>
<proteinExistence type="inferred from homology"/>